<evidence type="ECO:0000313" key="3">
    <source>
        <dbReference type="Proteomes" id="UP001595536"/>
    </source>
</evidence>
<evidence type="ECO:0000259" key="1">
    <source>
        <dbReference type="Pfam" id="PF02581"/>
    </source>
</evidence>
<evidence type="ECO:0000313" key="2">
    <source>
        <dbReference type="EMBL" id="MFC3266027.1"/>
    </source>
</evidence>
<organism evidence="2 3">
    <name type="scientific">Camelimonas abortus</name>
    <dbReference type="NCBI Taxonomy" id="1017184"/>
    <lineage>
        <taxon>Bacteria</taxon>
        <taxon>Pseudomonadati</taxon>
        <taxon>Pseudomonadota</taxon>
        <taxon>Alphaproteobacteria</taxon>
        <taxon>Hyphomicrobiales</taxon>
        <taxon>Chelatococcaceae</taxon>
        <taxon>Camelimonas</taxon>
    </lineage>
</organism>
<sequence>MSDKARLYLITPVVSDPEAFAPRLAAACAAGDVAALLLRLAPADERTLIRRVKALAPVAQQHDVAVLVDAPPVVASRGGADGAHLHAPDAETIGEAVSALQPERIVGVSGLRLRHDAMAAGEANVDYLMFGDPAGGGDFETTREWAQWWATLFATPCVACAGAPEEVGPLAATGAEFVALGHWAFEGDVTASVRAALQTIAETEVPAA</sequence>
<dbReference type="RefSeq" id="WP_376831482.1">
    <property type="nucleotide sequence ID" value="NZ_JBHLWR010000006.1"/>
</dbReference>
<dbReference type="Proteomes" id="UP001595536">
    <property type="component" value="Unassembled WGS sequence"/>
</dbReference>
<protein>
    <submittedName>
        <fullName evidence="2">Thiamine phosphate synthase</fullName>
    </submittedName>
</protein>
<accession>A0ABV7LDQ4</accession>
<dbReference type="InterPro" id="IPR036206">
    <property type="entry name" value="ThiamineP_synth_sf"/>
</dbReference>
<keyword evidence="3" id="KW-1185">Reference proteome</keyword>
<dbReference type="Pfam" id="PF02581">
    <property type="entry name" value="TMP-TENI"/>
    <property type="match status" value="1"/>
</dbReference>
<dbReference type="EMBL" id="JBHRUV010000029">
    <property type="protein sequence ID" value="MFC3266027.1"/>
    <property type="molecule type" value="Genomic_DNA"/>
</dbReference>
<dbReference type="InterPro" id="IPR022998">
    <property type="entry name" value="ThiamineP_synth_TenI"/>
</dbReference>
<gene>
    <name evidence="2" type="ORF">ACFOEX_06650</name>
</gene>
<reference evidence="3" key="1">
    <citation type="journal article" date="2019" name="Int. J. Syst. Evol. Microbiol.">
        <title>The Global Catalogue of Microorganisms (GCM) 10K type strain sequencing project: providing services to taxonomists for standard genome sequencing and annotation.</title>
        <authorList>
            <consortium name="The Broad Institute Genomics Platform"/>
            <consortium name="The Broad Institute Genome Sequencing Center for Infectious Disease"/>
            <person name="Wu L."/>
            <person name="Ma J."/>
        </authorList>
    </citation>
    <scope>NUCLEOTIDE SEQUENCE [LARGE SCALE GENOMIC DNA]</scope>
    <source>
        <strain evidence="3">CCM 7941</strain>
    </source>
</reference>
<dbReference type="CDD" id="cd00564">
    <property type="entry name" value="TMP_TenI"/>
    <property type="match status" value="1"/>
</dbReference>
<comment type="caution">
    <text evidence="2">The sequence shown here is derived from an EMBL/GenBank/DDBJ whole genome shotgun (WGS) entry which is preliminary data.</text>
</comment>
<name>A0ABV7LDQ4_9HYPH</name>
<dbReference type="InterPro" id="IPR013785">
    <property type="entry name" value="Aldolase_TIM"/>
</dbReference>
<dbReference type="Gene3D" id="3.20.20.70">
    <property type="entry name" value="Aldolase class I"/>
    <property type="match status" value="1"/>
</dbReference>
<proteinExistence type="predicted"/>
<feature type="domain" description="Thiamine phosphate synthase/TenI" evidence="1">
    <location>
        <begin position="7"/>
        <end position="180"/>
    </location>
</feature>
<dbReference type="SUPFAM" id="SSF51391">
    <property type="entry name" value="Thiamin phosphate synthase"/>
    <property type="match status" value="1"/>
</dbReference>